<proteinExistence type="predicted"/>
<evidence type="ECO:0000313" key="2">
    <source>
        <dbReference type="Proteomes" id="UP000239649"/>
    </source>
</evidence>
<keyword evidence="2" id="KW-1185">Reference proteome</keyword>
<evidence type="ECO:0008006" key="3">
    <source>
        <dbReference type="Google" id="ProtNLM"/>
    </source>
</evidence>
<organism evidence="1 2">
    <name type="scientific">Micractinium conductrix</name>
    <dbReference type="NCBI Taxonomy" id="554055"/>
    <lineage>
        <taxon>Eukaryota</taxon>
        <taxon>Viridiplantae</taxon>
        <taxon>Chlorophyta</taxon>
        <taxon>core chlorophytes</taxon>
        <taxon>Trebouxiophyceae</taxon>
        <taxon>Chlorellales</taxon>
        <taxon>Chlorellaceae</taxon>
        <taxon>Chlorella clade</taxon>
        <taxon>Micractinium</taxon>
    </lineage>
</organism>
<dbReference type="OrthoDB" id="6083607at2759"/>
<comment type="caution">
    <text evidence="1">The sequence shown here is derived from an EMBL/GenBank/DDBJ whole genome shotgun (WGS) entry which is preliminary data.</text>
</comment>
<dbReference type="Pfam" id="PF13704">
    <property type="entry name" value="Glyco_tranf_2_4"/>
    <property type="match status" value="1"/>
</dbReference>
<evidence type="ECO:0000313" key="1">
    <source>
        <dbReference type="EMBL" id="PSC67578.1"/>
    </source>
</evidence>
<dbReference type="AlphaFoldDB" id="A0A2P6V0E9"/>
<sequence length="416" mass="45193">MSVRPARARRCKTWAATLACCILAGAVGLMCRRAAVHPLLASLPGGAAPAAAECELEGTAYDCSSLFDWRWYVEHHADLAGLTAAQALEHWAVHGAAEGRRSHRGPAVLKLVVMTKNEVMLRSWVLYHAHVFGAENLYIIDGSTDADAVAFLAQAECQLGVHVFRSAANLNELEALMTALLRSLTLAADYLIKVDTDEFLAVAPPVDASGVRSGPLRVGAAVREHLDSLQAGGAAMLRTRLRQEGSPPQQCPADPALSTDFAPLTADSRPKILFVAHHFASVGLGGHAGRSRGGSDSIPAIVDTDLALLEFRYDCYDRWTANNRKAVFSHGYVLEGDSDAVMQEKLTPKQSNDTISHHKVQGYLAHLVDPAASWRAYYARFDGVQQVRFHDLAMQLQFLHRAFDAQAAAMRCRRPP</sequence>
<accession>A0A2P6V0E9</accession>
<reference evidence="1 2" key="1">
    <citation type="journal article" date="2018" name="Plant J.">
        <title>Genome sequences of Chlorella sorokiniana UTEX 1602 and Micractinium conductrix SAG 241.80: implications to maltose excretion by a green alga.</title>
        <authorList>
            <person name="Arriola M.B."/>
            <person name="Velmurugan N."/>
            <person name="Zhang Y."/>
            <person name="Plunkett M.H."/>
            <person name="Hondzo H."/>
            <person name="Barney B.M."/>
        </authorList>
    </citation>
    <scope>NUCLEOTIDE SEQUENCE [LARGE SCALE GENOMIC DNA]</scope>
    <source>
        <strain evidence="1 2">SAG 241.80</strain>
    </source>
</reference>
<protein>
    <recommendedName>
        <fullName evidence="3">Glycosyltransferase family 92 protein</fullName>
    </recommendedName>
</protein>
<dbReference type="EMBL" id="LHPF02000053">
    <property type="protein sequence ID" value="PSC67578.1"/>
    <property type="molecule type" value="Genomic_DNA"/>
</dbReference>
<name>A0A2P6V0E9_9CHLO</name>
<gene>
    <name evidence="1" type="ORF">C2E20_8756</name>
</gene>
<dbReference type="Proteomes" id="UP000239649">
    <property type="component" value="Unassembled WGS sequence"/>
</dbReference>